<proteinExistence type="predicted"/>
<gene>
    <name evidence="2" type="ORF">T03_11147</name>
    <name evidence="1" type="ORF">T03_17560</name>
</gene>
<protein>
    <submittedName>
        <fullName evidence="2">Uncharacterized protein</fullName>
    </submittedName>
</protein>
<dbReference type="EMBL" id="JYDI01001037">
    <property type="protein sequence ID" value="KRY43598.1"/>
    <property type="molecule type" value="Genomic_DNA"/>
</dbReference>
<dbReference type="EMBL" id="JYDI01000925">
    <property type="protein sequence ID" value="KRY43751.1"/>
    <property type="molecule type" value="Genomic_DNA"/>
</dbReference>
<accession>A0A0V1C3H3</accession>
<evidence type="ECO:0000313" key="3">
    <source>
        <dbReference type="Proteomes" id="UP000054653"/>
    </source>
</evidence>
<sequence>MLHMATTCHMECSLCKSAQTTTSTSSRIRTKGRFYCQVE</sequence>
<evidence type="ECO:0000313" key="1">
    <source>
        <dbReference type="EMBL" id="KRY43598.1"/>
    </source>
</evidence>
<organism evidence="2 3">
    <name type="scientific">Trichinella britovi</name>
    <name type="common">Parasitic roundworm</name>
    <dbReference type="NCBI Taxonomy" id="45882"/>
    <lineage>
        <taxon>Eukaryota</taxon>
        <taxon>Metazoa</taxon>
        <taxon>Ecdysozoa</taxon>
        <taxon>Nematoda</taxon>
        <taxon>Enoplea</taxon>
        <taxon>Dorylaimia</taxon>
        <taxon>Trichinellida</taxon>
        <taxon>Trichinellidae</taxon>
        <taxon>Trichinella</taxon>
    </lineage>
</organism>
<reference evidence="2 3" key="1">
    <citation type="submission" date="2015-01" db="EMBL/GenBank/DDBJ databases">
        <title>Evolution of Trichinella species and genotypes.</title>
        <authorList>
            <person name="Korhonen P.K."/>
            <person name="Edoardo P."/>
            <person name="Giuseppe L.R."/>
            <person name="Gasser R.B."/>
        </authorList>
    </citation>
    <scope>NUCLEOTIDE SEQUENCE [LARGE SCALE GENOMIC DNA]</scope>
    <source>
        <strain evidence="2">ISS120</strain>
    </source>
</reference>
<name>A0A0V1C3H3_TRIBR</name>
<comment type="caution">
    <text evidence="2">The sequence shown here is derived from an EMBL/GenBank/DDBJ whole genome shotgun (WGS) entry which is preliminary data.</text>
</comment>
<dbReference type="Proteomes" id="UP000054653">
    <property type="component" value="Unassembled WGS sequence"/>
</dbReference>
<dbReference type="AlphaFoldDB" id="A0A0V1C3H3"/>
<keyword evidence="3" id="KW-1185">Reference proteome</keyword>
<evidence type="ECO:0000313" key="2">
    <source>
        <dbReference type="EMBL" id="KRY43751.1"/>
    </source>
</evidence>